<dbReference type="PANTHER" id="PTHR24148">
    <property type="entry name" value="ANKYRIN REPEAT DOMAIN-CONTAINING PROTEIN 39 HOMOLOG-RELATED"/>
    <property type="match status" value="1"/>
</dbReference>
<gene>
    <name evidence="2" type="ORF">BDV96DRAFT_31838</name>
</gene>
<organism evidence="2 3">
    <name type="scientific">Lophiotrema nucula</name>
    <dbReference type="NCBI Taxonomy" id="690887"/>
    <lineage>
        <taxon>Eukaryota</taxon>
        <taxon>Fungi</taxon>
        <taxon>Dikarya</taxon>
        <taxon>Ascomycota</taxon>
        <taxon>Pezizomycotina</taxon>
        <taxon>Dothideomycetes</taxon>
        <taxon>Pleosporomycetidae</taxon>
        <taxon>Pleosporales</taxon>
        <taxon>Lophiotremataceae</taxon>
        <taxon>Lophiotrema</taxon>
    </lineage>
</organism>
<evidence type="ECO:0000313" key="2">
    <source>
        <dbReference type="EMBL" id="KAF2116642.1"/>
    </source>
</evidence>
<reference evidence="2" key="1">
    <citation type="journal article" date="2020" name="Stud. Mycol.">
        <title>101 Dothideomycetes genomes: a test case for predicting lifestyles and emergence of pathogens.</title>
        <authorList>
            <person name="Haridas S."/>
            <person name="Albert R."/>
            <person name="Binder M."/>
            <person name="Bloem J."/>
            <person name="Labutti K."/>
            <person name="Salamov A."/>
            <person name="Andreopoulos B."/>
            <person name="Baker S."/>
            <person name="Barry K."/>
            <person name="Bills G."/>
            <person name="Bluhm B."/>
            <person name="Cannon C."/>
            <person name="Castanera R."/>
            <person name="Culley D."/>
            <person name="Daum C."/>
            <person name="Ezra D."/>
            <person name="Gonzalez J."/>
            <person name="Henrissat B."/>
            <person name="Kuo A."/>
            <person name="Liang C."/>
            <person name="Lipzen A."/>
            <person name="Lutzoni F."/>
            <person name="Magnuson J."/>
            <person name="Mondo S."/>
            <person name="Nolan M."/>
            <person name="Ohm R."/>
            <person name="Pangilinan J."/>
            <person name="Park H.-J."/>
            <person name="Ramirez L."/>
            <person name="Alfaro M."/>
            <person name="Sun H."/>
            <person name="Tritt A."/>
            <person name="Yoshinaga Y."/>
            <person name="Zwiers L.-H."/>
            <person name="Turgeon B."/>
            <person name="Goodwin S."/>
            <person name="Spatafora J."/>
            <person name="Crous P."/>
            <person name="Grigoriev I."/>
        </authorList>
    </citation>
    <scope>NUCLEOTIDE SEQUENCE</scope>
    <source>
        <strain evidence="2">CBS 627.86</strain>
    </source>
</reference>
<keyword evidence="3" id="KW-1185">Reference proteome</keyword>
<feature type="domain" description="Heterokaryon incompatibility" evidence="1">
    <location>
        <begin position="48"/>
        <end position="198"/>
    </location>
</feature>
<dbReference type="Proteomes" id="UP000799770">
    <property type="component" value="Unassembled WGS sequence"/>
</dbReference>
<accession>A0A6A5ZAZ4</accession>
<dbReference type="InterPro" id="IPR052895">
    <property type="entry name" value="HetReg/Transcr_Mod"/>
</dbReference>
<dbReference type="Pfam" id="PF26639">
    <property type="entry name" value="Het-6_barrel"/>
    <property type="match status" value="1"/>
</dbReference>
<protein>
    <submittedName>
        <fullName evidence="2">Heterokaryon incompatibility protein-domain-containing protein</fullName>
    </submittedName>
</protein>
<proteinExistence type="predicted"/>
<evidence type="ECO:0000313" key="3">
    <source>
        <dbReference type="Proteomes" id="UP000799770"/>
    </source>
</evidence>
<sequence length="679" mass="77795">MVLRPRRDVVHKSRLDHNYIRLLRFGTGRDGYLIGRLDTFHIDKCPPYYTASYVWGDHAFTGQMAFENGGVRILASLVPFLQMVSGHQDFEDSDYWWIDSICMDLGSAEERTAQVKLMDQIYRRCRRAIIWLGEEHEQDSDCTGAVSFLKRLGKAQGLIKDDETLYAQYRHHSLLGHWHAVGKLLGRAWWTRVWTLQEFVLPREATFYCGNSSISRNEYKPALYSIHLLGGHDGKLIHREAFDAAWNRRRIHQWYKKIKGGMNLIATLAYLGNHQATDVRDRIYSTLGLLKKDDRKLIGSPDYDASIRHVFAKLVQDFWQQYKSLDIICFTHIFSRHSGNLDRLGIPSWAPDWRAYVQSSPVPLMASQSASEQIGNFRPLNSQSYKVAYNAPGDWLKTRSKVRFHANLMEMWADGVILGSIDGLGGIAGCEPRCYSNVCAREGHLTDHPTKLTTSPQRKTYPSLLDVLKNIARCLSLDREDKYLRFQAPKQYLSDFLMLCYRCVYQPEVDKNPLFHTWFEQNRRMFLAMVTASHTGSQHTFGYTLEGLITGLVDDQDTDAFDNLPLASEGVSANNVEDAGASLSEEDSFLNRFYDTVRKKSRRLLVTDSGYIGMAPCRARRGDVVAILFGCNIPLVLRRVGEREAWEVVGEAYMDGFMNGEIGGWRKKNCLNIKTFRLV</sequence>
<dbReference type="OrthoDB" id="2504919at2759"/>
<evidence type="ECO:0000259" key="1">
    <source>
        <dbReference type="Pfam" id="PF06985"/>
    </source>
</evidence>
<dbReference type="InterPro" id="IPR010730">
    <property type="entry name" value="HET"/>
</dbReference>
<dbReference type="Pfam" id="PF06985">
    <property type="entry name" value="HET"/>
    <property type="match status" value="1"/>
</dbReference>
<dbReference type="AlphaFoldDB" id="A0A6A5ZAZ4"/>
<name>A0A6A5ZAZ4_9PLEO</name>
<dbReference type="PANTHER" id="PTHR24148:SF64">
    <property type="entry name" value="HETEROKARYON INCOMPATIBILITY DOMAIN-CONTAINING PROTEIN"/>
    <property type="match status" value="1"/>
</dbReference>
<dbReference type="EMBL" id="ML977320">
    <property type="protein sequence ID" value="KAF2116642.1"/>
    <property type="molecule type" value="Genomic_DNA"/>
</dbReference>